<dbReference type="AlphaFoldDB" id="A0A4Q2UBE7"/>
<keyword evidence="2 5" id="KW-0489">Methyltransferase</keyword>
<keyword evidence="3 5" id="KW-0808">Transferase</keyword>
<gene>
    <name evidence="5" type="ORF">D3273_01395</name>
</gene>
<sequence>MGRGRPDQQPPPAAADRPVTAADDLAARLRDGAPANIALMHLLMAAESPGAAAAALADAAERHPGLTAPVAEVDVLFRAHPDAWRTVHAVAGGVDHAPALGGAEATLDHWRASFDRLAETAPEAGVALYALGDPALLAAATAEVVDALDAWGLLGPDRDALDLGCGMGRFSEAMAPRLRSVLGVDLSAGMVAEARRRSRHANVRYAAGTGRDLAGVPDGSADLVLAADVFPYLVEAGLAWAHVAEMARVLRPGGAAVLLNYSYRGDPARDRADLAGAAAAHGFALERVGERPFRLWDATVFVLRRPA</sequence>
<comment type="similarity">
    <text evidence="1">Belongs to the methyltransferase superfamily.</text>
</comment>
<dbReference type="GO" id="GO:0008757">
    <property type="term" value="F:S-adenosylmethionine-dependent methyltransferase activity"/>
    <property type="evidence" value="ECO:0007669"/>
    <property type="project" value="InterPro"/>
</dbReference>
<dbReference type="PANTHER" id="PTHR44942:SF4">
    <property type="entry name" value="METHYLTRANSFERASE TYPE 11 DOMAIN-CONTAINING PROTEIN"/>
    <property type="match status" value="1"/>
</dbReference>
<dbReference type="InterPro" id="IPR051052">
    <property type="entry name" value="Diverse_substrate_MTase"/>
</dbReference>
<evidence type="ECO:0000256" key="3">
    <source>
        <dbReference type="ARBA" id="ARBA00022679"/>
    </source>
</evidence>
<feature type="domain" description="Methyltransferase type 11" evidence="4">
    <location>
        <begin position="161"/>
        <end position="257"/>
    </location>
</feature>
<evidence type="ECO:0000313" key="5">
    <source>
        <dbReference type="EMBL" id="RYC33932.1"/>
    </source>
</evidence>
<evidence type="ECO:0000313" key="6">
    <source>
        <dbReference type="Proteomes" id="UP000290759"/>
    </source>
</evidence>
<proteinExistence type="inferred from homology"/>
<protein>
    <submittedName>
        <fullName evidence="5">Class I SAM-dependent methyltransferase</fullName>
    </submittedName>
</protein>
<dbReference type="PANTHER" id="PTHR44942">
    <property type="entry name" value="METHYLTRANSF_11 DOMAIN-CONTAINING PROTEIN"/>
    <property type="match status" value="1"/>
</dbReference>
<reference evidence="5 6" key="1">
    <citation type="submission" date="2018-12" db="EMBL/GenBank/DDBJ databases">
        <authorList>
            <person name="Grouzdev D.S."/>
            <person name="Krutkina M.S."/>
        </authorList>
    </citation>
    <scope>NUCLEOTIDE SEQUENCE [LARGE SCALE GENOMIC DNA]</scope>
    <source>
        <strain evidence="5 6">RmlP026</strain>
    </source>
</reference>
<name>A0A4Q2UBE7_9HYPH</name>
<dbReference type="SUPFAM" id="SSF53335">
    <property type="entry name" value="S-adenosyl-L-methionine-dependent methyltransferases"/>
    <property type="match status" value="1"/>
</dbReference>
<accession>A0A4Q2UBE7</accession>
<reference evidence="5 6" key="2">
    <citation type="submission" date="2019-02" db="EMBL/GenBank/DDBJ databases">
        <title>'Lichenibacterium ramalinii' gen. nov. sp. nov., 'Lichenibacterium minor' gen. nov. sp. nov.</title>
        <authorList>
            <person name="Pankratov T."/>
        </authorList>
    </citation>
    <scope>NUCLEOTIDE SEQUENCE [LARGE SCALE GENOMIC DNA]</scope>
    <source>
        <strain evidence="5 6">RmlP026</strain>
    </source>
</reference>
<dbReference type="Gene3D" id="3.40.50.150">
    <property type="entry name" value="Vaccinia Virus protein VP39"/>
    <property type="match status" value="1"/>
</dbReference>
<dbReference type="CDD" id="cd02440">
    <property type="entry name" value="AdoMet_MTases"/>
    <property type="match status" value="1"/>
</dbReference>
<organism evidence="5 6">
    <name type="scientific">Lichenibacterium minor</name>
    <dbReference type="NCBI Taxonomy" id="2316528"/>
    <lineage>
        <taxon>Bacteria</taxon>
        <taxon>Pseudomonadati</taxon>
        <taxon>Pseudomonadota</taxon>
        <taxon>Alphaproteobacteria</taxon>
        <taxon>Hyphomicrobiales</taxon>
        <taxon>Lichenihabitantaceae</taxon>
        <taxon>Lichenibacterium</taxon>
    </lineage>
</organism>
<dbReference type="OrthoDB" id="1853779at2"/>
<dbReference type="GO" id="GO:0032259">
    <property type="term" value="P:methylation"/>
    <property type="evidence" value="ECO:0007669"/>
    <property type="project" value="UniProtKB-KW"/>
</dbReference>
<dbReference type="InterPro" id="IPR013216">
    <property type="entry name" value="Methyltransf_11"/>
</dbReference>
<evidence type="ECO:0000259" key="4">
    <source>
        <dbReference type="Pfam" id="PF08241"/>
    </source>
</evidence>
<dbReference type="EMBL" id="QYBB01000001">
    <property type="protein sequence ID" value="RYC33932.1"/>
    <property type="molecule type" value="Genomic_DNA"/>
</dbReference>
<keyword evidence="6" id="KW-1185">Reference proteome</keyword>
<dbReference type="InterPro" id="IPR029063">
    <property type="entry name" value="SAM-dependent_MTases_sf"/>
</dbReference>
<evidence type="ECO:0000256" key="2">
    <source>
        <dbReference type="ARBA" id="ARBA00022603"/>
    </source>
</evidence>
<dbReference type="Pfam" id="PF08241">
    <property type="entry name" value="Methyltransf_11"/>
    <property type="match status" value="1"/>
</dbReference>
<dbReference type="Proteomes" id="UP000290759">
    <property type="component" value="Unassembled WGS sequence"/>
</dbReference>
<comment type="caution">
    <text evidence="5">The sequence shown here is derived from an EMBL/GenBank/DDBJ whole genome shotgun (WGS) entry which is preliminary data.</text>
</comment>
<evidence type="ECO:0000256" key="1">
    <source>
        <dbReference type="ARBA" id="ARBA00008361"/>
    </source>
</evidence>